<organism evidence="5 6">
    <name type="scientific">Acetohalobium arabaticum (strain ATCC 49924 / DSM 5501 / Z-7288)</name>
    <dbReference type="NCBI Taxonomy" id="574087"/>
    <lineage>
        <taxon>Bacteria</taxon>
        <taxon>Bacillati</taxon>
        <taxon>Bacillota</taxon>
        <taxon>Clostridia</taxon>
        <taxon>Halanaerobiales</taxon>
        <taxon>Halobacteroidaceae</taxon>
        <taxon>Acetohalobium</taxon>
    </lineage>
</organism>
<evidence type="ECO:0000256" key="1">
    <source>
        <dbReference type="ARBA" id="ARBA00023015"/>
    </source>
</evidence>
<keyword evidence="2" id="KW-0238">DNA-binding</keyword>
<dbReference type="SMART" id="SM00347">
    <property type="entry name" value="HTH_MARR"/>
    <property type="match status" value="1"/>
</dbReference>
<dbReference type="PANTHER" id="PTHR42756">
    <property type="entry name" value="TRANSCRIPTIONAL REGULATOR, MARR"/>
    <property type="match status" value="1"/>
</dbReference>
<dbReference type="Pfam" id="PF01047">
    <property type="entry name" value="MarR"/>
    <property type="match status" value="1"/>
</dbReference>
<keyword evidence="3" id="KW-0804">Transcription</keyword>
<keyword evidence="6" id="KW-1185">Reference proteome</keyword>
<dbReference type="OrthoDB" id="6462103at2"/>
<evidence type="ECO:0000313" key="6">
    <source>
        <dbReference type="Proteomes" id="UP000001661"/>
    </source>
</evidence>
<dbReference type="eggNOG" id="COG1846">
    <property type="taxonomic scope" value="Bacteria"/>
</dbReference>
<dbReference type="EMBL" id="CP002105">
    <property type="protein sequence ID" value="ADL13422.1"/>
    <property type="molecule type" value="Genomic_DNA"/>
</dbReference>
<dbReference type="AlphaFoldDB" id="D9QSF9"/>
<dbReference type="InterPro" id="IPR000835">
    <property type="entry name" value="HTH_MarR-typ"/>
</dbReference>
<dbReference type="Gene3D" id="1.10.10.10">
    <property type="entry name" value="Winged helix-like DNA-binding domain superfamily/Winged helix DNA-binding domain"/>
    <property type="match status" value="1"/>
</dbReference>
<dbReference type="InterPro" id="IPR036390">
    <property type="entry name" value="WH_DNA-bd_sf"/>
</dbReference>
<dbReference type="SUPFAM" id="SSF46785">
    <property type="entry name" value="Winged helix' DNA-binding domain"/>
    <property type="match status" value="1"/>
</dbReference>
<proteinExistence type="predicted"/>
<evidence type="ECO:0000313" key="5">
    <source>
        <dbReference type="EMBL" id="ADL13422.1"/>
    </source>
</evidence>
<dbReference type="InterPro" id="IPR036388">
    <property type="entry name" value="WH-like_DNA-bd_sf"/>
</dbReference>
<dbReference type="Proteomes" id="UP000001661">
    <property type="component" value="Chromosome"/>
</dbReference>
<dbReference type="HOGENOM" id="CLU_083287_18_0_9"/>
<evidence type="ECO:0000259" key="4">
    <source>
        <dbReference type="PROSITE" id="PS50995"/>
    </source>
</evidence>
<reference evidence="5 6" key="1">
    <citation type="journal article" date="2010" name="Stand. Genomic Sci.">
        <title>Complete genome sequence of Acetohalobium arabaticum type strain (Z-7288).</title>
        <authorList>
            <person name="Sikorski J."/>
            <person name="Lapidus A."/>
            <person name="Chertkov O."/>
            <person name="Lucas S."/>
            <person name="Copeland A."/>
            <person name="Glavina Del Rio T."/>
            <person name="Nolan M."/>
            <person name="Tice H."/>
            <person name="Cheng J.F."/>
            <person name="Han C."/>
            <person name="Brambilla E."/>
            <person name="Pitluck S."/>
            <person name="Liolios K."/>
            <person name="Ivanova N."/>
            <person name="Mavromatis K."/>
            <person name="Mikhailova N."/>
            <person name="Pati A."/>
            <person name="Bruce D."/>
            <person name="Detter C."/>
            <person name="Tapia R."/>
            <person name="Goodwin L."/>
            <person name="Chen A."/>
            <person name="Palaniappan K."/>
            <person name="Land M."/>
            <person name="Hauser L."/>
            <person name="Chang Y.J."/>
            <person name="Jeffries C.D."/>
            <person name="Rohde M."/>
            <person name="Goker M."/>
            <person name="Spring S."/>
            <person name="Woyke T."/>
            <person name="Bristow J."/>
            <person name="Eisen J.A."/>
            <person name="Markowitz V."/>
            <person name="Hugenholtz P."/>
            <person name="Kyrpides N.C."/>
            <person name="Klenk H.P."/>
        </authorList>
    </citation>
    <scope>NUCLEOTIDE SEQUENCE [LARGE SCALE GENOMIC DNA]</scope>
    <source>
        <strain evidence="6">ATCC 49924 / DSM 5501 / Z-7288</strain>
    </source>
</reference>
<feature type="domain" description="HTH marR-type" evidence="4">
    <location>
        <begin position="3"/>
        <end position="135"/>
    </location>
</feature>
<dbReference type="GO" id="GO:0003677">
    <property type="term" value="F:DNA binding"/>
    <property type="evidence" value="ECO:0007669"/>
    <property type="project" value="UniProtKB-KW"/>
</dbReference>
<evidence type="ECO:0000256" key="3">
    <source>
        <dbReference type="ARBA" id="ARBA00023163"/>
    </source>
</evidence>
<dbReference type="STRING" id="574087.Acear_1921"/>
<dbReference type="GO" id="GO:0003700">
    <property type="term" value="F:DNA-binding transcription factor activity"/>
    <property type="evidence" value="ECO:0007669"/>
    <property type="project" value="InterPro"/>
</dbReference>
<protein>
    <submittedName>
        <fullName evidence="5">Transcriptional regulator, MarR family</fullName>
    </submittedName>
</protein>
<dbReference type="PROSITE" id="PS50995">
    <property type="entry name" value="HTH_MARR_2"/>
    <property type="match status" value="1"/>
</dbReference>
<evidence type="ECO:0000256" key="2">
    <source>
        <dbReference type="ARBA" id="ARBA00023125"/>
    </source>
</evidence>
<dbReference type="RefSeq" id="WP_013278867.1">
    <property type="nucleotide sequence ID" value="NC_014378.1"/>
</dbReference>
<name>D9QSF9_ACEAZ</name>
<dbReference type="KEGG" id="aar:Acear_1921"/>
<sequence>MTQEHIGKYLSIARRAHSSLLDQKLKPYDISHGQVLLLIALYRNDGICQQTISEIYNLNKAAVGRGIKKLKSIGFITKETDPEDRRRQLIYLTAKAKEFQPKLKEILSSVEAEMKQDLTKKEVETFFKVIKKICNNLDVEINNK</sequence>
<keyword evidence="1" id="KW-0805">Transcription regulation</keyword>
<gene>
    <name evidence="5" type="ordered locus">Acear_1921</name>
</gene>
<dbReference type="PANTHER" id="PTHR42756:SF1">
    <property type="entry name" value="TRANSCRIPTIONAL REPRESSOR OF EMRAB OPERON"/>
    <property type="match status" value="1"/>
</dbReference>
<accession>D9QSF9</accession>